<feature type="domain" description="SIS" evidence="5">
    <location>
        <begin position="62"/>
        <end position="224"/>
    </location>
</feature>
<dbReference type="SUPFAM" id="SSF53697">
    <property type="entry name" value="SIS domain"/>
    <property type="match status" value="1"/>
</dbReference>
<reference evidence="6 7" key="1">
    <citation type="submission" date="2016-05" db="EMBL/GenBank/DDBJ databases">
        <title>Paenibacillus sp. 1ZS3-15 nov., isolated from the rhizosphere soil.</title>
        <authorList>
            <person name="Zhang X.X."/>
            <person name="Zhang J."/>
        </authorList>
    </citation>
    <scope>NUCLEOTIDE SEQUENCE [LARGE SCALE GENOMIC DNA]</scope>
    <source>
        <strain evidence="6 7">1ZS3-15</strain>
    </source>
</reference>
<name>A0A197ZYQ7_9BACL</name>
<feature type="active site" description="Proton donor" evidence="3">
    <location>
        <position position="90"/>
    </location>
</feature>
<feature type="active site" evidence="3">
    <location>
        <position position="121"/>
    </location>
</feature>
<protein>
    <recommendedName>
        <fullName evidence="3">N-acetylmuramic acid 6-phosphate etherase</fullName>
        <shortName evidence="3">MurNAc-6-P etherase</shortName>
        <ecNumber evidence="3">4.2.1.126</ecNumber>
    </recommendedName>
    <alternativeName>
        <fullName evidence="3">N-acetylmuramic acid 6-phosphate hydrolase</fullName>
    </alternativeName>
    <alternativeName>
        <fullName evidence="3">N-acetylmuramic acid 6-phosphate lyase</fullName>
    </alternativeName>
</protein>
<dbReference type="PANTHER" id="PTHR10088">
    <property type="entry name" value="GLUCOKINASE REGULATORY PROTEIN"/>
    <property type="match status" value="1"/>
</dbReference>
<keyword evidence="1 3" id="KW-0456">Lyase</keyword>
<dbReference type="NCBIfam" id="TIGR00274">
    <property type="entry name" value="N-acetylmuramic acid 6-phosphate etherase"/>
    <property type="match status" value="1"/>
</dbReference>
<dbReference type="Gene3D" id="1.10.8.1080">
    <property type="match status" value="1"/>
</dbReference>
<dbReference type="InterPro" id="IPR005486">
    <property type="entry name" value="Glucokinase_regulatory_CS"/>
</dbReference>
<dbReference type="PROSITE" id="PS01272">
    <property type="entry name" value="GCKR"/>
    <property type="match status" value="1"/>
</dbReference>
<gene>
    <name evidence="3" type="primary">murQ</name>
    <name evidence="6" type="ORF">A8708_11405</name>
</gene>
<dbReference type="EC" id="4.2.1.126" evidence="3"/>
<evidence type="ECO:0000313" key="7">
    <source>
        <dbReference type="Proteomes" id="UP000078454"/>
    </source>
</evidence>
<evidence type="ECO:0000259" key="5">
    <source>
        <dbReference type="PROSITE" id="PS51464"/>
    </source>
</evidence>
<dbReference type="GO" id="GO:0097367">
    <property type="term" value="F:carbohydrate derivative binding"/>
    <property type="evidence" value="ECO:0007669"/>
    <property type="project" value="InterPro"/>
</dbReference>
<accession>A0A197ZYQ7</accession>
<comment type="function">
    <text evidence="3">Specifically catalyzes the cleavage of the D-lactyl ether substituent of MurNAc 6-phosphate, producing GlcNAc 6-phosphate and D-lactate.</text>
</comment>
<feature type="compositionally biased region" description="Basic and acidic residues" evidence="4">
    <location>
        <begin position="13"/>
        <end position="22"/>
    </location>
</feature>
<dbReference type="GO" id="GO:0016803">
    <property type="term" value="F:ether hydrolase activity"/>
    <property type="evidence" value="ECO:0007669"/>
    <property type="project" value="TreeGrafter"/>
</dbReference>
<dbReference type="InterPro" id="IPR005488">
    <property type="entry name" value="Etherase_MurQ"/>
</dbReference>
<dbReference type="GO" id="GO:0009254">
    <property type="term" value="P:peptidoglycan turnover"/>
    <property type="evidence" value="ECO:0007669"/>
    <property type="project" value="TreeGrafter"/>
</dbReference>
<dbReference type="AlphaFoldDB" id="A0A197ZYQ7"/>
<dbReference type="PANTHER" id="PTHR10088:SF4">
    <property type="entry name" value="GLUCOKINASE REGULATORY PROTEIN"/>
    <property type="match status" value="1"/>
</dbReference>
<dbReference type="EMBL" id="LYPB01000091">
    <property type="protein sequence ID" value="OAS13977.1"/>
    <property type="molecule type" value="Genomic_DNA"/>
</dbReference>
<organism evidence="6 7">
    <name type="scientific">Paenibacillus oryzisoli</name>
    <dbReference type="NCBI Taxonomy" id="1850517"/>
    <lineage>
        <taxon>Bacteria</taxon>
        <taxon>Bacillati</taxon>
        <taxon>Bacillota</taxon>
        <taxon>Bacilli</taxon>
        <taxon>Bacillales</taxon>
        <taxon>Paenibacillaceae</taxon>
        <taxon>Paenibacillus</taxon>
    </lineage>
</organism>
<dbReference type="Gene3D" id="3.40.50.10490">
    <property type="entry name" value="Glucose-6-phosphate isomerase like protein, domain 1"/>
    <property type="match status" value="1"/>
</dbReference>
<dbReference type="InterPro" id="IPR046348">
    <property type="entry name" value="SIS_dom_sf"/>
</dbReference>
<dbReference type="PROSITE" id="PS51464">
    <property type="entry name" value="SIS"/>
    <property type="match status" value="1"/>
</dbReference>
<keyword evidence="7" id="KW-1185">Reference proteome</keyword>
<dbReference type="NCBIfam" id="NF003915">
    <property type="entry name" value="PRK05441.1"/>
    <property type="match status" value="1"/>
</dbReference>
<dbReference type="STRING" id="1850517.A8708_11405"/>
<comment type="similarity">
    <text evidence="3">Belongs to the GCKR-like family. MurNAc-6-P etherase subfamily.</text>
</comment>
<proteinExistence type="inferred from homology"/>
<comment type="pathway">
    <text evidence="3">Amino-sugar metabolism; N-acetylmuramate degradation.</text>
</comment>
<evidence type="ECO:0000313" key="6">
    <source>
        <dbReference type="EMBL" id="OAS13977.1"/>
    </source>
</evidence>
<evidence type="ECO:0000256" key="3">
    <source>
        <dbReference type="HAMAP-Rule" id="MF_00068"/>
    </source>
</evidence>
<dbReference type="CDD" id="cd05007">
    <property type="entry name" value="SIS_Etherase"/>
    <property type="match status" value="1"/>
</dbReference>
<dbReference type="InterPro" id="IPR040190">
    <property type="entry name" value="MURQ/GCKR"/>
</dbReference>
<dbReference type="GO" id="GO:0097173">
    <property type="term" value="P:N-acetylmuramic acid catabolic process"/>
    <property type="evidence" value="ECO:0007669"/>
    <property type="project" value="UniProtKB-UniPathway"/>
</dbReference>
<dbReference type="FunFam" id="3.40.50.10490:FF:000014">
    <property type="entry name" value="N-acetylmuramic acid 6-phosphate etherase"/>
    <property type="match status" value="1"/>
</dbReference>
<dbReference type="GO" id="GO:0016835">
    <property type="term" value="F:carbon-oxygen lyase activity"/>
    <property type="evidence" value="ECO:0007669"/>
    <property type="project" value="UniProtKB-UniRule"/>
</dbReference>
<dbReference type="InterPro" id="IPR001347">
    <property type="entry name" value="SIS_dom"/>
</dbReference>
<dbReference type="Pfam" id="PF22645">
    <property type="entry name" value="GKRP_SIS_N"/>
    <property type="match status" value="1"/>
</dbReference>
<comment type="caution">
    <text evidence="6">The sequence shown here is derived from an EMBL/GenBank/DDBJ whole genome shotgun (WGS) entry which is preliminary data.</text>
</comment>
<dbReference type="Proteomes" id="UP000078454">
    <property type="component" value="Unassembled WGS sequence"/>
</dbReference>
<evidence type="ECO:0000256" key="4">
    <source>
        <dbReference type="SAM" id="MobiDB-lite"/>
    </source>
</evidence>
<comment type="catalytic activity">
    <reaction evidence="3">
        <text>N-acetyl-D-muramate 6-phosphate + H2O = N-acetyl-D-glucosamine 6-phosphate + (R)-lactate</text>
        <dbReference type="Rhea" id="RHEA:26410"/>
        <dbReference type="ChEBI" id="CHEBI:15377"/>
        <dbReference type="ChEBI" id="CHEBI:16004"/>
        <dbReference type="ChEBI" id="CHEBI:57513"/>
        <dbReference type="ChEBI" id="CHEBI:58722"/>
        <dbReference type="EC" id="4.2.1.126"/>
    </reaction>
</comment>
<feature type="region of interest" description="Disordered" evidence="4">
    <location>
        <begin position="1"/>
        <end position="22"/>
    </location>
</feature>
<dbReference type="HAMAP" id="MF_00068">
    <property type="entry name" value="MurQ"/>
    <property type="match status" value="1"/>
</dbReference>
<dbReference type="UniPathway" id="UPA00342"/>
<evidence type="ECO:0000256" key="1">
    <source>
        <dbReference type="ARBA" id="ARBA00023239"/>
    </source>
</evidence>
<comment type="miscellaneous">
    <text evidence="3">A lyase-type mechanism (elimination/hydration) is suggested for the cleavage of the lactyl ether bond of MurNAc 6-phosphate, with the formation of an alpha,beta-unsaturated aldehyde intermediate with (E)-stereochemistry, followed by the syn addition of water to give product.</text>
</comment>
<dbReference type="GO" id="GO:0046348">
    <property type="term" value="P:amino sugar catabolic process"/>
    <property type="evidence" value="ECO:0007669"/>
    <property type="project" value="InterPro"/>
</dbReference>
<dbReference type="NCBIfam" id="NF009222">
    <property type="entry name" value="PRK12570.1"/>
    <property type="match status" value="1"/>
</dbReference>
<comment type="subunit">
    <text evidence="3">Homodimer.</text>
</comment>
<evidence type="ECO:0000256" key="2">
    <source>
        <dbReference type="ARBA" id="ARBA00023277"/>
    </source>
</evidence>
<keyword evidence="2 3" id="KW-0119">Carbohydrate metabolism</keyword>
<sequence length="309" mass="33488">MKGVYENTMNHKLTTEQRNERSEQLDQLSAREIITLMNEEDQKVPLAVKQALPQIERAIEAIVNKMANGGRLFYIGAGTSGRLGILDAAECPPTFGTDKELVTAIIAGGSQAIFEAVEDAEDNGEVGRDEVRTRLHSGDVLVGIAASGRTPYVLGAVQEAKKLGILTVGLSCNTATPLSQWVDYAIEVSVGPEVVTGSTRLKAATAQKLVLNMMSTATMIRLGKIYKNLMVNVQATNDKLRHRVINIVMEATPTTEDEARRYCDLAKGDARVAILMLQCKVDYSTVVQALDKSGGHFGRARGQLMVQGK</sequence>